<feature type="chain" id="PRO_5003722712" description="Rap1a immunity protein domain-containing protein" evidence="1">
    <location>
        <begin position="22"/>
        <end position="111"/>
    </location>
</feature>
<proteinExistence type="predicted"/>
<reference evidence="3 4" key="1">
    <citation type="submission" date="2012-02" db="EMBL/GenBank/DDBJ databases">
        <title>Improved High-Quality Draft Sequence of Rhizobium leguminosarum bv. trifolii WSM597.</title>
        <authorList>
            <consortium name="US DOE Joint Genome Institute"/>
            <person name="Lucas S."/>
            <person name="Han J."/>
            <person name="Lapidus A."/>
            <person name="Cheng J.-F."/>
            <person name="Goodwin L."/>
            <person name="Pitluck S."/>
            <person name="Peters L."/>
            <person name="Ovchinnikova G."/>
            <person name="Held B."/>
            <person name="Detter J.C."/>
            <person name="Han C."/>
            <person name="Tapia R."/>
            <person name="Land M."/>
            <person name="Hauser L."/>
            <person name="Kyrpides N."/>
            <person name="Ivanova N."/>
            <person name="Pagani I."/>
            <person name="Brau L."/>
            <person name="Yates R."/>
            <person name="O'Hara G."/>
            <person name="Rui T."/>
            <person name="Howieson J."/>
            <person name="Reeve W."/>
            <person name="Woyke T."/>
        </authorList>
    </citation>
    <scope>NUCLEOTIDE SEQUENCE [LARGE SCALE GENOMIC DNA]</scope>
    <source>
        <strain evidence="3 4">WSM597</strain>
    </source>
</reference>
<dbReference type="EMBL" id="JH719381">
    <property type="protein sequence ID" value="EJB03819.1"/>
    <property type="molecule type" value="Genomic_DNA"/>
</dbReference>
<evidence type="ECO:0000313" key="4">
    <source>
        <dbReference type="Proteomes" id="UP000005092"/>
    </source>
</evidence>
<dbReference type="Pfam" id="PF18602">
    <property type="entry name" value="Rap1a"/>
    <property type="match status" value="1"/>
</dbReference>
<dbReference type="AlphaFoldDB" id="I9N7G3"/>
<protein>
    <recommendedName>
        <fullName evidence="2">Rap1a immunity protein domain-containing protein</fullName>
    </recommendedName>
</protein>
<organism evidence="3 4">
    <name type="scientific">Rhizobium leguminosarum bv. trifolii WSM597</name>
    <dbReference type="NCBI Taxonomy" id="754764"/>
    <lineage>
        <taxon>Bacteria</taxon>
        <taxon>Pseudomonadati</taxon>
        <taxon>Pseudomonadota</taxon>
        <taxon>Alphaproteobacteria</taxon>
        <taxon>Hyphomicrobiales</taxon>
        <taxon>Rhizobiaceae</taxon>
        <taxon>Rhizobium/Agrobacterium group</taxon>
        <taxon>Rhizobium</taxon>
    </lineage>
</organism>
<dbReference type="InterPro" id="IPR041238">
    <property type="entry name" value="Rap1a"/>
</dbReference>
<evidence type="ECO:0000256" key="1">
    <source>
        <dbReference type="SAM" id="SignalP"/>
    </source>
</evidence>
<feature type="signal peptide" evidence="1">
    <location>
        <begin position="1"/>
        <end position="21"/>
    </location>
</feature>
<dbReference type="Gene3D" id="1.10.890.40">
    <property type="match status" value="1"/>
</dbReference>
<dbReference type="Proteomes" id="UP000005092">
    <property type="component" value="Unassembled WGS sequence"/>
</dbReference>
<gene>
    <name evidence="3" type="ORF">Rleg9DRAFT_2659</name>
</gene>
<evidence type="ECO:0000313" key="3">
    <source>
        <dbReference type="EMBL" id="EJB03819.1"/>
    </source>
</evidence>
<sequence length="111" mass="12529">MRRLLFLVVTGFALCVGKAQAQQEMHPSALYLLGLCDGKEDAALAYIVGWIDRQQYDTDPNGICYPNGMRPQWARDVLCEYIATKAKNLTLNMNADQAMWSAMHSTWPCNE</sequence>
<feature type="domain" description="Rap1a immunity protein" evidence="2">
    <location>
        <begin position="37"/>
        <end position="109"/>
    </location>
</feature>
<keyword evidence="1" id="KW-0732">Signal</keyword>
<evidence type="ECO:0000259" key="2">
    <source>
        <dbReference type="Pfam" id="PF18602"/>
    </source>
</evidence>
<dbReference type="OrthoDB" id="9873972at2"/>
<name>I9N7G3_RHILT</name>
<accession>I9N7G3</accession>
<dbReference type="RefSeq" id="WP_003588004.1">
    <property type="nucleotide sequence ID" value="NZ_JH719381.1"/>
</dbReference>
<dbReference type="HOGENOM" id="CLU_2156324_0_0_5"/>